<organism evidence="3 4">
    <name type="scientific">Lobosporangium transversale</name>
    <dbReference type="NCBI Taxonomy" id="64571"/>
    <lineage>
        <taxon>Eukaryota</taxon>
        <taxon>Fungi</taxon>
        <taxon>Fungi incertae sedis</taxon>
        <taxon>Mucoromycota</taxon>
        <taxon>Mortierellomycotina</taxon>
        <taxon>Mortierellomycetes</taxon>
        <taxon>Mortierellales</taxon>
        <taxon>Mortierellaceae</taxon>
        <taxon>Lobosporangium</taxon>
    </lineage>
</organism>
<keyword evidence="2" id="KW-0472">Membrane</keyword>
<feature type="transmembrane region" description="Helical" evidence="2">
    <location>
        <begin position="31"/>
        <end position="50"/>
    </location>
</feature>
<dbReference type="GO" id="GO:0005783">
    <property type="term" value="C:endoplasmic reticulum"/>
    <property type="evidence" value="ECO:0007669"/>
    <property type="project" value="InterPro"/>
</dbReference>
<feature type="region of interest" description="Disordered" evidence="1">
    <location>
        <begin position="160"/>
        <end position="201"/>
    </location>
</feature>
<name>A0A1Y2GI57_9FUNG</name>
<protein>
    <submittedName>
        <fullName evidence="3">Inorganic phosphate transporter</fullName>
    </submittedName>
</protein>
<dbReference type="PANTHER" id="PTHR28112:SF1">
    <property type="entry name" value="SRP-INDEPENDENT TARGETING PROTEIN 3"/>
    <property type="match status" value="1"/>
</dbReference>
<evidence type="ECO:0000313" key="3">
    <source>
        <dbReference type="EMBL" id="ORZ10367.1"/>
    </source>
</evidence>
<dbReference type="GO" id="GO:0005739">
    <property type="term" value="C:mitochondrion"/>
    <property type="evidence" value="ECO:0007669"/>
    <property type="project" value="TreeGrafter"/>
</dbReference>
<evidence type="ECO:0000313" key="4">
    <source>
        <dbReference type="Proteomes" id="UP000193648"/>
    </source>
</evidence>
<evidence type="ECO:0000256" key="2">
    <source>
        <dbReference type="SAM" id="Phobius"/>
    </source>
</evidence>
<dbReference type="GO" id="GO:0045047">
    <property type="term" value="P:protein targeting to ER"/>
    <property type="evidence" value="ECO:0007669"/>
    <property type="project" value="InterPro"/>
</dbReference>
<gene>
    <name evidence="3" type="ORF">BCR41DRAFT_357902</name>
</gene>
<accession>A0A1Y2GI57</accession>
<dbReference type="RefSeq" id="XP_021879274.1">
    <property type="nucleotide sequence ID" value="XM_022024968.1"/>
</dbReference>
<dbReference type="GeneID" id="33566812"/>
<feature type="compositionally biased region" description="Low complexity" evidence="1">
    <location>
        <begin position="160"/>
        <end position="170"/>
    </location>
</feature>
<dbReference type="STRING" id="64571.A0A1Y2GI57"/>
<comment type="caution">
    <text evidence="3">The sequence shown here is derived from an EMBL/GenBank/DDBJ whole genome shotgun (WGS) entry which is preliminary data.</text>
</comment>
<keyword evidence="4" id="KW-1185">Reference proteome</keyword>
<sequence>MNSQILNMALVMGSMQITNRLDLEDMSTKQLILGSYVASQLIILSISYMIQRRILSKKDTTVLKYLEQPKPLSSEEPKVITTTNMEYDLEQNGQAQKQAIFGLALMVFLHFQFGVIRPLVVQSILPLKNAVQSKVAQIYLFDKPAEGELKRPWKAENPFAALTGATGAGANEPRPEAAEQAAIKEAESKASDSKQESKKDL</sequence>
<proteinExistence type="predicted"/>
<evidence type="ECO:0000256" key="1">
    <source>
        <dbReference type="SAM" id="MobiDB-lite"/>
    </source>
</evidence>
<feature type="transmembrane region" description="Helical" evidence="2">
    <location>
        <begin position="99"/>
        <end position="120"/>
    </location>
</feature>
<keyword evidence="2" id="KW-1133">Transmembrane helix</keyword>
<keyword evidence="2" id="KW-0812">Transmembrane</keyword>
<dbReference type="Proteomes" id="UP000193648">
    <property type="component" value="Unassembled WGS sequence"/>
</dbReference>
<dbReference type="PANTHER" id="PTHR28112">
    <property type="entry name" value="SRP-INDEPENDENT TARGETING PROTEIN 3"/>
    <property type="match status" value="1"/>
</dbReference>
<dbReference type="AlphaFoldDB" id="A0A1Y2GI57"/>
<dbReference type="EMBL" id="MCFF01000031">
    <property type="protein sequence ID" value="ORZ10367.1"/>
    <property type="molecule type" value="Genomic_DNA"/>
</dbReference>
<feature type="compositionally biased region" description="Basic and acidic residues" evidence="1">
    <location>
        <begin position="173"/>
        <end position="201"/>
    </location>
</feature>
<dbReference type="Pfam" id="PF10032">
    <property type="entry name" value="Pho88"/>
    <property type="match status" value="1"/>
</dbReference>
<dbReference type="InParanoid" id="A0A1Y2GI57"/>
<reference evidence="3 4" key="1">
    <citation type="submission" date="2016-07" db="EMBL/GenBank/DDBJ databases">
        <title>Pervasive Adenine N6-methylation of Active Genes in Fungi.</title>
        <authorList>
            <consortium name="DOE Joint Genome Institute"/>
            <person name="Mondo S.J."/>
            <person name="Dannebaum R.O."/>
            <person name="Kuo R.C."/>
            <person name="Labutti K."/>
            <person name="Haridas S."/>
            <person name="Kuo A."/>
            <person name="Salamov A."/>
            <person name="Ahrendt S.R."/>
            <person name="Lipzen A."/>
            <person name="Sullivan W."/>
            <person name="Andreopoulos W.B."/>
            <person name="Clum A."/>
            <person name="Lindquist E."/>
            <person name="Daum C."/>
            <person name="Ramamoorthy G.K."/>
            <person name="Gryganskyi A."/>
            <person name="Culley D."/>
            <person name="Magnuson J.K."/>
            <person name="James T.Y."/>
            <person name="O'Malley M.A."/>
            <person name="Stajich J.E."/>
            <person name="Spatafora J.W."/>
            <person name="Visel A."/>
            <person name="Grigoriev I.V."/>
        </authorList>
    </citation>
    <scope>NUCLEOTIDE SEQUENCE [LARGE SCALE GENOMIC DNA]</scope>
    <source>
        <strain evidence="3 4">NRRL 3116</strain>
    </source>
</reference>
<dbReference type="InterPro" id="IPR012098">
    <property type="entry name" value="SND3_fun"/>
</dbReference>
<dbReference type="OrthoDB" id="18139at2759"/>